<name>A0A8T3VPU3_9EURY</name>
<sequence length="258" mass="28476">MELSGIIKDSFKYPFIDKKQFGLVLLVFLLLGIILFGSFFSIRASAGITPVIMAVSFIIALIVLVLVGGYQLDIIGIACEQDDDVPLFDPVKNIKDGLKVILVYLVFYILNGLISFVGLFAAFALFSTREVIGVAVGIIIYLVVLIVSVIVNWTFSMSLCRLAYHNSLDEALRIREAYQDLRTIGLLNMLIYVIVFGILFAVILFITLMVAALVASVSNAFVYLIAIMIVFAILSYVVIVSSRAIGLLYSNVVFNFEI</sequence>
<feature type="transmembrane region" description="Helical" evidence="1">
    <location>
        <begin position="21"/>
        <end position="42"/>
    </location>
</feature>
<protein>
    <submittedName>
        <fullName evidence="2">DUF4013 domain-containing protein</fullName>
    </submittedName>
</protein>
<gene>
    <name evidence="2" type="ORF">E7Z74_08845</name>
</gene>
<dbReference type="Pfam" id="PF13197">
    <property type="entry name" value="DUF4013"/>
    <property type="match status" value="1"/>
</dbReference>
<dbReference type="InterPro" id="IPR025098">
    <property type="entry name" value="DUF4013"/>
</dbReference>
<dbReference type="EMBL" id="SUTF01000013">
    <property type="protein sequence ID" value="MBE6511341.1"/>
    <property type="molecule type" value="Genomic_DNA"/>
</dbReference>
<dbReference type="Proteomes" id="UP000713479">
    <property type="component" value="Unassembled WGS sequence"/>
</dbReference>
<evidence type="ECO:0000313" key="3">
    <source>
        <dbReference type="Proteomes" id="UP000713479"/>
    </source>
</evidence>
<feature type="transmembrane region" description="Helical" evidence="1">
    <location>
        <begin position="101"/>
        <end position="126"/>
    </location>
</feature>
<proteinExistence type="predicted"/>
<keyword evidence="1" id="KW-0472">Membrane</keyword>
<feature type="transmembrane region" description="Helical" evidence="1">
    <location>
        <begin position="132"/>
        <end position="155"/>
    </location>
</feature>
<keyword evidence="1" id="KW-0812">Transmembrane</keyword>
<feature type="transmembrane region" description="Helical" evidence="1">
    <location>
        <begin position="220"/>
        <end position="239"/>
    </location>
</feature>
<dbReference type="AlphaFoldDB" id="A0A8T3VPU3"/>
<keyword evidence="1" id="KW-1133">Transmembrane helix</keyword>
<reference evidence="2" key="1">
    <citation type="submission" date="2019-04" db="EMBL/GenBank/DDBJ databases">
        <title>Evolution of Biomass-Degrading Anaerobic Consortia Revealed by Metagenomics.</title>
        <authorList>
            <person name="Peng X."/>
        </authorList>
    </citation>
    <scope>NUCLEOTIDE SEQUENCE</scope>
    <source>
        <strain evidence="2">SIG13</strain>
    </source>
</reference>
<evidence type="ECO:0000313" key="2">
    <source>
        <dbReference type="EMBL" id="MBE6511341.1"/>
    </source>
</evidence>
<organism evidence="2 3">
    <name type="scientific">Methanobrevibacter millerae</name>
    <dbReference type="NCBI Taxonomy" id="230361"/>
    <lineage>
        <taxon>Archaea</taxon>
        <taxon>Methanobacteriati</taxon>
        <taxon>Methanobacteriota</taxon>
        <taxon>Methanomada group</taxon>
        <taxon>Methanobacteria</taxon>
        <taxon>Methanobacteriales</taxon>
        <taxon>Methanobacteriaceae</taxon>
        <taxon>Methanobrevibacter</taxon>
    </lineage>
</organism>
<feature type="transmembrane region" description="Helical" evidence="1">
    <location>
        <begin position="48"/>
        <end position="67"/>
    </location>
</feature>
<accession>A0A8T3VPU3</accession>
<feature type="transmembrane region" description="Helical" evidence="1">
    <location>
        <begin position="189"/>
        <end position="214"/>
    </location>
</feature>
<evidence type="ECO:0000256" key="1">
    <source>
        <dbReference type="SAM" id="Phobius"/>
    </source>
</evidence>
<comment type="caution">
    <text evidence="2">The sequence shown here is derived from an EMBL/GenBank/DDBJ whole genome shotgun (WGS) entry which is preliminary data.</text>
</comment>